<reference evidence="1 2" key="1">
    <citation type="submission" date="2012-02" db="EMBL/GenBank/DDBJ databases">
        <title>Complete sequence of chromosome of Singulisphaera acidiphila DSM 18658.</title>
        <authorList>
            <consortium name="US DOE Joint Genome Institute (JGI-PGF)"/>
            <person name="Lucas S."/>
            <person name="Copeland A."/>
            <person name="Lapidus A."/>
            <person name="Glavina del Rio T."/>
            <person name="Dalin E."/>
            <person name="Tice H."/>
            <person name="Bruce D."/>
            <person name="Goodwin L."/>
            <person name="Pitluck S."/>
            <person name="Peters L."/>
            <person name="Ovchinnikova G."/>
            <person name="Chertkov O."/>
            <person name="Kyrpides N."/>
            <person name="Mavromatis K."/>
            <person name="Ivanova N."/>
            <person name="Brettin T."/>
            <person name="Detter J.C."/>
            <person name="Han C."/>
            <person name="Larimer F."/>
            <person name="Land M."/>
            <person name="Hauser L."/>
            <person name="Markowitz V."/>
            <person name="Cheng J.-F."/>
            <person name="Hugenholtz P."/>
            <person name="Woyke T."/>
            <person name="Wu D."/>
            <person name="Tindall B."/>
            <person name="Pomrenke H."/>
            <person name="Brambilla E."/>
            <person name="Klenk H.-P."/>
            <person name="Eisen J.A."/>
        </authorList>
    </citation>
    <scope>NUCLEOTIDE SEQUENCE [LARGE SCALE GENOMIC DNA]</scope>
    <source>
        <strain evidence="2">ATCC BAA-1392 / DSM 18658 / VKM B-2454 / MOB10</strain>
    </source>
</reference>
<organism evidence="1 2">
    <name type="scientific">Singulisphaera acidiphila (strain ATCC BAA-1392 / DSM 18658 / VKM B-2454 / MOB10)</name>
    <dbReference type="NCBI Taxonomy" id="886293"/>
    <lineage>
        <taxon>Bacteria</taxon>
        <taxon>Pseudomonadati</taxon>
        <taxon>Planctomycetota</taxon>
        <taxon>Planctomycetia</taxon>
        <taxon>Isosphaerales</taxon>
        <taxon>Isosphaeraceae</taxon>
        <taxon>Singulisphaera</taxon>
    </lineage>
</organism>
<protein>
    <submittedName>
        <fullName evidence="1">Uncharacterized protein</fullName>
    </submittedName>
</protein>
<keyword evidence="2" id="KW-1185">Reference proteome</keyword>
<dbReference type="EMBL" id="CP003364">
    <property type="protein sequence ID" value="AGA28974.1"/>
    <property type="molecule type" value="Genomic_DNA"/>
</dbReference>
<dbReference type="KEGG" id="saci:Sinac_4812"/>
<evidence type="ECO:0000313" key="2">
    <source>
        <dbReference type="Proteomes" id="UP000010798"/>
    </source>
</evidence>
<dbReference type="Proteomes" id="UP000010798">
    <property type="component" value="Chromosome"/>
</dbReference>
<dbReference type="HOGENOM" id="CLU_126577_1_0_0"/>
<dbReference type="AlphaFoldDB" id="L0DHW9"/>
<gene>
    <name evidence="1" type="ordered locus">Sinac_4812</name>
</gene>
<dbReference type="RefSeq" id="WP_015248083.1">
    <property type="nucleotide sequence ID" value="NC_019892.1"/>
</dbReference>
<sequence>MSIGEFSVESFVRIKNKFVPLSQCDRKLSDEFYIEGKIELEVEDSKILSEKQWDLVDQLWSYLIDGVSGILFDDRNMECCFPDQPLRLSLKSLSKSQLEVCVGSCVHRVDKTCFIAAIANGGKAFFNKMLQIAPSGKSSWMLYIERIEKLIATIECTGQGT</sequence>
<dbReference type="OrthoDB" id="2088102at2"/>
<accession>L0DHW9</accession>
<evidence type="ECO:0000313" key="1">
    <source>
        <dbReference type="EMBL" id="AGA28974.1"/>
    </source>
</evidence>
<name>L0DHW9_SINAD</name>
<proteinExistence type="predicted"/>